<evidence type="ECO:0000313" key="2">
    <source>
        <dbReference type="EMBL" id="KAK4672598.1"/>
    </source>
</evidence>
<protein>
    <submittedName>
        <fullName evidence="2">Uncharacterized protein</fullName>
    </submittedName>
</protein>
<feature type="region of interest" description="Disordered" evidence="1">
    <location>
        <begin position="1"/>
        <end position="88"/>
    </location>
</feature>
<evidence type="ECO:0000256" key="1">
    <source>
        <dbReference type="SAM" id="MobiDB-lite"/>
    </source>
</evidence>
<dbReference type="Proteomes" id="UP001326199">
    <property type="component" value="Unassembled WGS sequence"/>
</dbReference>
<organism evidence="2 3">
    <name type="scientific">Podospora pseudopauciseta</name>
    <dbReference type="NCBI Taxonomy" id="2093780"/>
    <lineage>
        <taxon>Eukaryota</taxon>
        <taxon>Fungi</taxon>
        <taxon>Dikarya</taxon>
        <taxon>Ascomycota</taxon>
        <taxon>Pezizomycotina</taxon>
        <taxon>Sordariomycetes</taxon>
        <taxon>Sordariomycetidae</taxon>
        <taxon>Sordariales</taxon>
        <taxon>Podosporaceae</taxon>
        <taxon>Podospora</taxon>
    </lineage>
</organism>
<dbReference type="EMBL" id="JAFFHB010000001">
    <property type="protein sequence ID" value="KAK4672598.1"/>
    <property type="molecule type" value="Genomic_DNA"/>
</dbReference>
<reference evidence="2 3" key="1">
    <citation type="journal article" date="2023" name="bioRxiv">
        <title>High-quality genome assemblies of four members of thePodospora anserinaspecies complex.</title>
        <authorList>
            <person name="Ament-Velasquez S.L."/>
            <person name="Vogan A.A."/>
            <person name="Wallerman O."/>
            <person name="Hartmann F."/>
            <person name="Gautier V."/>
            <person name="Silar P."/>
            <person name="Giraud T."/>
            <person name="Johannesson H."/>
        </authorList>
    </citation>
    <scope>NUCLEOTIDE SEQUENCE [LARGE SCALE GENOMIC DNA]</scope>
    <source>
        <strain evidence="2 3">CBS 411.78</strain>
    </source>
</reference>
<sequence>MGIDNDNGSIWYHQPAKDARGAKQTGRVGIGPLSRRASWGKRRHGKTPISPANATGDVTEPVEVSPSDNCQPAFADRNRSCCPGGSGL</sequence>
<dbReference type="RefSeq" id="XP_062769920.1">
    <property type="nucleotide sequence ID" value="XM_062905116.1"/>
</dbReference>
<keyword evidence="3" id="KW-1185">Reference proteome</keyword>
<dbReference type="GeneID" id="87925037"/>
<proteinExistence type="predicted"/>
<evidence type="ECO:0000313" key="3">
    <source>
        <dbReference type="Proteomes" id="UP001326199"/>
    </source>
</evidence>
<comment type="caution">
    <text evidence="2">The sequence shown here is derived from an EMBL/GenBank/DDBJ whole genome shotgun (WGS) entry which is preliminary data.</text>
</comment>
<accession>A0ABR0HWX3</accession>
<gene>
    <name evidence="2" type="ORF">QC763_0005480</name>
</gene>
<name>A0ABR0HWX3_9PEZI</name>